<dbReference type="Proteomes" id="UP000004358">
    <property type="component" value="Unassembled WGS sequence"/>
</dbReference>
<proteinExistence type="predicted"/>
<dbReference type="STRING" id="314230.DSM3645_15215"/>
<dbReference type="HOGENOM" id="CLU_1127370_0_0_0"/>
<dbReference type="AlphaFoldDB" id="A4A262"/>
<evidence type="ECO:0000313" key="1">
    <source>
        <dbReference type="EMBL" id="EAQ77165.1"/>
    </source>
</evidence>
<accession>A4A262</accession>
<dbReference type="OrthoDB" id="3177103at2"/>
<evidence type="ECO:0000313" key="2">
    <source>
        <dbReference type="Proteomes" id="UP000004358"/>
    </source>
</evidence>
<dbReference type="RefSeq" id="WP_002650941.1">
    <property type="nucleotide sequence ID" value="NZ_CH672376.1"/>
</dbReference>
<sequence>MEAKIQESREPRTFKNVILASYFNHTKDRQRNKYWKPQNHDSYAKLRKSINDKGIEFVVLSNTFMPHQEDLFTIEQVKADTRFTPNAFRWFAQLDWLEKHRPEKVFMLDIDDVEMWHDPFPHLEKGKLYAGYEYDKNMYHNWMWNRQAKYLAVDDWRQVVQKENGDKRLLNTGIFGGYTEDVIDFLQILTTNHKAYSPGLKTSSDMSLFNYTVLKYGYWDKIGWGSQVASKFKKYEVGGDAWFRHK</sequence>
<organism evidence="1 2">
    <name type="scientific">Blastopirellula marina DSM 3645</name>
    <dbReference type="NCBI Taxonomy" id="314230"/>
    <lineage>
        <taxon>Bacteria</taxon>
        <taxon>Pseudomonadati</taxon>
        <taxon>Planctomycetota</taxon>
        <taxon>Planctomycetia</taxon>
        <taxon>Pirellulales</taxon>
        <taxon>Pirellulaceae</taxon>
        <taxon>Blastopirellula</taxon>
    </lineage>
</organism>
<dbReference type="EMBL" id="AANZ01000041">
    <property type="protein sequence ID" value="EAQ77165.1"/>
    <property type="molecule type" value="Genomic_DNA"/>
</dbReference>
<reference evidence="1 2" key="1">
    <citation type="submission" date="2006-02" db="EMBL/GenBank/DDBJ databases">
        <authorList>
            <person name="Amann R."/>
            <person name="Ferriera S."/>
            <person name="Johnson J."/>
            <person name="Kravitz S."/>
            <person name="Halpern A."/>
            <person name="Remington K."/>
            <person name="Beeson K."/>
            <person name="Tran B."/>
            <person name="Rogers Y.-H."/>
            <person name="Friedman R."/>
            <person name="Venter J.C."/>
        </authorList>
    </citation>
    <scope>NUCLEOTIDE SEQUENCE [LARGE SCALE GENOMIC DNA]</scope>
    <source>
        <strain evidence="1 2">DSM 3645</strain>
    </source>
</reference>
<gene>
    <name evidence="1" type="ORF">DSM3645_15215</name>
</gene>
<comment type="caution">
    <text evidence="1">The sequence shown here is derived from an EMBL/GenBank/DDBJ whole genome shotgun (WGS) entry which is preliminary data.</text>
</comment>
<protein>
    <recommendedName>
        <fullName evidence="3">Glycosyltransferase</fullName>
    </recommendedName>
</protein>
<evidence type="ECO:0008006" key="3">
    <source>
        <dbReference type="Google" id="ProtNLM"/>
    </source>
</evidence>
<name>A4A262_9BACT</name>
<dbReference type="eggNOG" id="COG1216">
    <property type="taxonomic scope" value="Bacteria"/>
</dbReference>